<proteinExistence type="predicted"/>
<dbReference type="EMBL" id="PP885733">
    <property type="protein sequence ID" value="XCN28257.1"/>
    <property type="molecule type" value="Genomic_DNA"/>
</dbReference>
<evidence type="ECO:0000313" key="1">
    <source>
        <dbReference type="EMBL" id="XCN28257.1"/>
    </source>
</evidence>
<organism evidence="1">
    <name type="scientific">Pantoea phage Survivor</name>
    <dbReference type="NCBI Taxonomy" id="3232176"/>
    <lineage>
        <taxon>Viruses</taxon>
        <taxon>Duplodnaviria</taxon>
        <taxon>Heunggongvirae</taxon>
        <taxon>Uroviricota</taxon>
        <taxon>Caudoviricetes</taxon>
    </lineage>
</organism>
<sequence length="192" mass="22021">MFELEITHKKLVARTNSGVLICELIETPVNRHGYSDVHYGSRLYEPSGGAIHQVPIHLFDEPNIKHQWDTILAVHLDLLRKNALLTADDGLLLLTALKAYFCTKGANHSNVPTFNGDRIPFREGVWEHKHDGWTYTLLRRFNNSGYVKDKVVRVREGKEGEYHVEEKQSKEMGYREHAPYPISVEGAINVFK</sequence>
<accession>A0AAU8L0J0</accession>
<name>A0AAU8L0J0_9CAUD</name>
<protein>
    <submittedName>
        <fullName evidence="1">Uncharacterized protein</fullName>
    </submittedName>
</protein>
<reference evidence="1" key="1">
    <citation type="submission" date="2024-06" db="EMBL/GenBank/DDBJ databases">
        <authorList>
            <person name="Gannavaram S."/>
            <person name="Nemani S."/>
            <person name="Datta M."/>
            <person name="Picchiottino A."/>
            <person name="Mereddy A."/>
            <person name="Gannavaram N."/>
            <person name="Honeycutt C."/>
            <person name="Tran D."/>
            <person name="Choi K."/>
            <person name="Srinivasan K."/>
            <person name="Johnson A."/>
        </authorList>
    </citation>
    <scope>NUCLEOTIDE SEQUENCE</scope>
</reference>